<evidence type="ECO:0000313" key="3">
    <source>
        <dbReference type="Proteomes" id="UP000799118"/>
    </source>
</evidence>
<evidence type="ECO:0000256" key="1">
    <source>
        <dbReference type="SAM" id="MobiDB-lite"/>
    </source>
</evidence>
<proteinExistence type="predicted"/>
<protein>
    <submittedName>
        <fullName evidence="2">Uncharacterized protein</fullName>
    </submittedName>
</protein>
<sequence>MTPAMYYEREYDNGSPLKGIPFEDTLYYDLTSLNWTQSQVEKLDLSDEKTLKVLVPLQRRIPTILDFVINKAFDLLSRDRALLVEYFPASTAYHYTSTYLETRDPEGDEFDEIIMSLRKAFEDMKKKLSYYHSQVAFHPALSRMDQQGLGPEVQSDDLLLAHLNTDVRGIANHGRSRAYLLANCELHFSRALPPHLPISMASDSSSSAMSNLKKEEGGEFFEFYAYGGLVGVNEDKTRDPARWRLEVKLDTNEKIAITAIIPDTNVRDILSRFFDQTAVSSLPFSFYKIRPTLYPERTLLYGKKYKQMCSAAEKNMFTITRTSLPLLVSVPSAPNFDLDHKSCYQTTEANFGSIFVPSTPRQSSFRSLASATPPLPTVRRKTLSWTGITASYSSQSMLATKTNAPELPPPQPRARNPPQIQGVSYKKSTTSTASGTTTTTTTTQELTASTSTSTSTPTSDSSSSTNHSRFIPWPFWQLFFETLATTPKDERERKPNSFAVLRQERKLRLSRLWMRGRLIFSGLRRVLLRKDLGSRY</sequence>
<reference evidence="2" key="1">
    <citation type="journal article" date="2019" name="Environ. Microbiol.">
        <title>Fungal ecological strategies reflected in gene transcription - a case study of two litter decomposers.</title>
        <authorList>
            <person name="Barbi F."/>
            <person name="Kohler A."/>
            <person name="Barry K."/>
            <person name="Baskaran P."/>
            <person name="Daum C."/>
            <person name="Fauchery L."/>
            <person name="Ihrmark K."/>
            <person name="Kuo A."/>
            <person name="LaButti K."/>
            <person name="Lipzen A."/>
            <person name="Morin E."/>
            <person name="Grigoriev I.V."/>
            <person name="Henrissat B."/>
            <person name="Lindahl B."/>
            <person name="Martin F."/>
        </authorList>
    </citation>
    <scope>NUCLEOTIDE SEQUENCE</scope>
    <source>
        <strain evidence="2">JB14</strain>
    </source>
</reference>
<gene>
    <name evidence="2" type="ORF">BT96DRAFT_994227</name>
</gene>
<dbReference type="Proteomes" id="UP000799118">
    <property type="component" value="Unassembled WGS sequence"/>
</dbReference>
<feature type="compositionally biased region" description="Low complexity" evidence="1">
    <location>
        <begin position="428"/>
        <end position="465"/>
    </location>
</feature>
<accession>A0A6A4HM05</accession>
<dbReference type="AlphaFoldDB" id="A0A6A4HM05"/>
<name>A0A6A4HM05_9AGAR</name>
<dbReference type="EMBL" id="ML769473">
    <property type="protein sequence ID" value="KAE9399106.1"/>
    <property type="molecule type" value="Genomic_DNA"/>
</dbReference>
<organism evidence="2 3">
    <name type="scientific">Gymnopus androsaceus JB14</name>
    <dbReference type="NCBI Taxonomy" id="1447944"/>
    <lineage>
        <taxon>Eukaryota</taxon>
        <taxon>Fungi</taxon>
        <taxon>Dikarya</taxon>
        <taxon>Basidiomycota</taxon>
        <taxon>Agaricomycotina</taxon>
        <taxon>Agaricomycetes</taxon>
        <taxon>Agaricomycetidae</taxon>
        <taxon>Agaricales</taxon>
        <taxon>Marasmiineae</taxon>
        <taxon>Omphalotaceae</taxon>
        <taxon>Gymnopus</taxon>
    </lineage>
</organism>
<keyword evidence="3" id="KW-1185">Reference proteome</keyword>
<evidence type="ECO:0000313" key="2">
    <source>
        <dbReference type="EMBL" id="KAE9399106.1"/>
    </source>
</evidence>
<feature type="region of interest" description="Disordered" evidence="1">
    <location>
        <begin position="396"/>
        <end position="466"/>
    </location>
</feature>